<keyword evidence="2" id="KW-1185">Reference proteome</keyword>
<reference evidence="1" key="1">
    <citation type="submission" date="2015-05" db="EMBL/GenBank/DDBJ databases">
        <title>Permanent draft genome of Rhodopirellula islandicus K833.</title>
        <authorList>
            <person name="Kizina J."/>
            <person name="Richter M."/>
            <person name="Glockner F.O."/>
            <person name="Harder J."/>
        </authorList>
    </citation>
    <scope>NUCLEOTIDE SEQUENCE [LARGE SCALE GENOMIC DNA]</scope>
    <source>
        <strain evidence="1">K833</strain>
    </source>
</reference>
<dbReference type="EMBL" id="LECT01000003">
    <property type="protein sequence ID" value="KLU07700.1"/>
    <property type="molecule type" value="Genomic_DNA"/>
</dbReference>
<dbReference type="Proteomes" id="UP000036367">
    <property type="component" value="Unassembled WGS sequence"/>
</dbReference>
<comment type="caution">
    <text evidence="1">The sequence shown here is derived from an EMBL/GenBank/DDBJ whole genome shotgun (WGS) entry which is preliminary data.</text>
</comment>
<evidence type="ECO:0000313" key="1">
    <source>
        <dbReference type="EMBL" id="KLU07700.1"/>
    </source>
</evidence>
<name>A0A0J1BMJ2_RHOIS</name>
<dbReference type="STRING" id="595434.RISK_000217"/>
<evidence type="ECO:0000313" key="2">
    <source>
        <dbReference type="Proteomes" id="UP000036367"/>
    </source>
</evidence>
<dbReference type="PATRIC" id="fig|595434.4.peg.204"/>
<protein>
    <submittedName>
        <fullName evidence="1">Uncharacterized protein</fullName>
    </submittedName>
</protein>
<dbReference type="AlphaFoldDB" id="A0A0J1BMJ2"/>
<organism evidence="1 2">
    <name type="scientific">Rhodopirellula islandica</name>
    <dbReference type="NCBI Taxonomy" id="595434"/>
    <lineage>
        <taxon>Bacteria</taxon>
        <taxon>Pseudomonadati</taxon>
        <taxon>Planctomycetota</taxon>
        <taxon>Planctomycetia</taxon>
        <taxon>Pirellulales</taxon>
        <taxon>Pirellulaceae</taxon>
        <taxon>Rhodopirellula</taxon>
    </lineage>
</organism>
<proteinExistence type="predicted"/>
<accession>A0A0J1BMJ2</accession>
<gene>
    <name evidence="1" type="ORF">RISK_000217</name>
</gene>
<sequence length="63" mass="7051">MGDAFQAKPRVRCYRFDVSKTNSFFPVTTSALDRLAVQSQDERQRTDAANSLATFFTAAKQTS</sequence>